<feature type="region of interest" description="Disordered" evidence="1">
    <location>
        <begin position="1"/>
        <end position="47"/>
    </location>
</feature>
<reference evidence="2" key="1">
    <citation type="submission" date="2021-03" db="EMBL/GenBank/DDBJ databases">
        <title>Comparative genomics and phylogenomic investigation of the class Geoglossomycetes provide insights into ecological specialization and systematics.</title>
        <authorList>
            <person name="Melie T."/>
            <person name="Pirro S."/>
            <person name="Miller A.N."/>
            <person name="Quandt A."/>
        </authorList>
    </citation>
    <scope>NUCLEOTIDE SEQUENCE</scope>
    <source>
        <strain evidence="2">CAQ_001_2017</strain>
    </source>
</reference>
<protein>
    <submittedName>
        <fullName evidence="2">Uncharacterized protein</fullName>
    </submittedName>
</protein>
<evidence type="ECO:0000313" key="2">
    <source>
        <dbReference type="EMBL" id="KAH0563165.1"/>
    </source>
</evidence>
<dbReference type="AlphaFoldDB" id="A0A9P8LF92"/>
<organism evidence="2 3">
    <name type="scientific">Trichoglossum hirsutum</name>
    <dbReference type="NCBI Taxonomy" id="265104"/>
    <lineage>
        <taxon>Eukaryota</taxon>
        <taxon>Fungi</taxon>
        <taxon>Dikarya</taxon>
        <taxon>Ascomycota</taxon>
        <taxon>Pezizomycotina</taxon>
        <taxon>Geoglossomycetes</taxon>
        <taxon>Geoglossales</taxon>
        <taxon>Geoglossaceae</taxon>
        <taxon>Trichoglossum</taxon>
    </lineage>
</organism>
<dbReference type="EMBL" id="JAGHQM010000244">
    <property type="protein sequence ID" value="KAH0563165.1"/>
    <property type="molecule type" value="Genomic_DNA"/>
</dbReference>
<dbReference type="Proteomes" id="UP000750711">
    <property type="component" value="Unassembled WGS sequence"/>
</dbReference>
<accession>A0A9P8LF92</accession>
<sequence>MPTETVDARQTDAAAAPSDQGHAIESVQSMRPDYTSGTLQSRSLSVEIEDGNLSTSTTDYSEFAHPSACHEKSDYYQKLDQEFSRYIGEPSFFQDNDRYAQPQPGHSGGFLNPEDYYCQDIDWRAQQPSAWEGEFLDSQDSDLQRSGPSDTEFSDLDSFINYSPQNIPSVAYTSPSQSRGQNLPAHLVDVPRASTPLQFPSDSTHYSALATEPDKKSPALVNTWQNEGMTSCMMAWTAHDQSAGTFNPQDLFQASV</sequence>
<name>A0A9P8LF92_9PEZI</name>
<feature type="compositionally biased region" description="Polar residues" evidence="1">
    <location>
        <begin position="35"/>
        <end position="44"/>
    </location>
</feature>
<proteinExistence type="predicted"/>
<gene>
    <name evidence="2" type="ORF">GP486_002273</name>
</gene>
<evidence type="ECO:0000313" key="3">
    <source>
        <dbReference type="Proteomes" id="UP000750711"/>
    </source>
</evidence>
<feature type="compositionally biased region" description="Basic and acidic residues" evidence="1">
    <location>
        <begin position="1"/>
        <end position="10"/>
    </location>
</feature>
<comment type="caution">
    <text evidence="2">The sequence shown here is derived from an EMBL/GenBank/DDBJ whole genome shotgun (WGS) entry which is preliminary data.</text>
</comment>
<keyword evidence="3" id="KW-1185">Reference proteome</keyword>
<evidence type="ECO:0000256" key="1">
    <source>
        <dbReference type="SAM" id="MobiDB-lite"/>
    </source>
</evidence>